<organism evidence="2 3">
    <name type="scientific">Emergomyces africanus</name>
    <dbReference type="NCBI Taxonomy" id="1955775"/>
    <lineage>
        <taxon>Eukaryota</taxon>
        <taxon>Fungi</taxon>
        <taxon>Dikarya</taxon>
        <taxon>Ascomycota</taxon>
        <taxon>Pezizomycotina</taxon>
        <taxon>Eurotiomycetes</taxon>
        <taxon>Eurotiomycetidae</taxon>
        <taxon>Onygenales</taxon>
        <taxon>Ajellomycetaceae</taxon>
        <taxon>Emergomyces</taxon>
    </lineage>
</organism>
<comment type="caution">
    <text evidence="2">The sequence shown here is derived from an EMBL/GenBank/DDBJ whole genome shotgun (WGS) entry which is preliminary data.</text>
</comment>
<keyword evidence="3" id="KW-1185">Reference proteome</keyword>
<gene>
    <name evidence="2" type="ORF">ACJ72_02511</name>
</gene>
<reference evidence="2 3" key="1">
    <citation type="submission" date="2015-07" db="EMBL/GenBank/DDBJ databases">
        <title>Emmonsia species relationships and genome sequence.</title>
        <authorList>
            <person name="Cuomo C.A."/>
            <person name="Schwartz I.S."/>
            <person name="Kenyon C."/>
            <person name="de Hoog G.S."/>
            <person name="Govender N.P."/>
            <person name="Botha A."/>
            <person name="Moreno L."/>
            <person name="de Vries M."/>
            <person name="Munoz J.F."/>
            <person name="Stielow J.B."/>
        </authorList>
    </citation>
    <scope>NUCLEOTIDE SEQUENCE [LARGE SCALE GENOMIC DNA]</scope>
    <source>
        <strain evidence="2 3">CBS 136260</strain>
    </source>
</reference>
<evidence type="ECO:0000256" key="1">
    <source>
        <dbReference type="SAM" id="MobiDB-lite"/>
    </source>
</evidence>
<feature type="region of interest" description="Disordered" evidence="1">
    <location>
        <begin position="93"/>
        <end position="233"/>
    </location>
</feature>
<dbReference type="STRING" id="1658172.A0A1B7P286"/>
<feature type="compositionally biased region" description="Basic and acidic residues" evidence="1">
    <location>
        <begin position="1"/>
        <end position="10"/>
    </location>
</feature>
<dbReference type="Proteomes" id="UP000091918">
    <property type="component" value="Unassembled WGS sequence"/>
</dbReference>
<dbReference type="EMBL" id="LGUA01000211">
    <property type="protein sequence ID" value="OAX83134.1"/>
    <property type="molecule type" value="Genomic_DNA"/>
</dbReference>
<feature type="region of interest" description="Disordered" evidence="1">
    <location>
        <begin position="1"/>
        <end position="76"/>
    </location>
</feature>
<evidence type="ECO:0000313" key="2">
    <source>
        <dbReference type="EMBL" id="OAX83134.1"/>
    </source>
</evidence>
<proteinExistence type="predicted"/>
<protein>
    <submittedName>
        <fullName evidence="2">Uncharacterized protein</fullName>
    </submittedName>
</protein>
<sequence>MEARFFDSTHPHNGGPATGTQITQRRRDKTMETPKKHHALNECVLRRDNPRNAFDEHTDTNAQSQAPRRYGAIPERAIKNRADTLIDFNEDNDEPLINLEDSPARPNNRVTRTLPYRDDSSLPPSSPPELPPMENSPVSSPEKRKPKQQLQARSALSPRPSMVHISSNPVEPSSKLSSQRDPGASADFCQGFSNDDKLFRLNRQVPSQRDESILRSGESASPASVKRDSLPPDRVAAAMRRLKLRDQGKRVNVVGKENVWSA</sequence>
<accession>A0A1B7P286</accession>
<dbReference type="OrthoDB" id="5383703at2759"/>
<feature type="compositionally biased region" description="Basic and acidic residues" evidence="1">
    <location>
        <begin position="44"/>
        <end position="59"/>
    </location>
</feature>
<name>A0A1B7P286_9EURO</name>
<evidence type="ECO:0000313" key="3">
    <source>
        <dbReference type="Proteomes" id="UP000091918"/>
    </source>
</evidence>
<dbReference type="AlphaFoldDB" id="A0A1B7P286"/>
<feature type="compositionally biased region" description="Polar residues" evidence="1">
    <location>
        <begin position="164"/>
        <end position="180"/>
    </location>
</feature>